<dbReference type="RefSeq" id="WP_069582974.1">
    <property type="nucleotide sequence ID" value="NZ_LMVM01000038.1"/>
</dbReference>
<evidence type="ECO:0000256" key="6">
    <source>
        <dbReference type="ARBA" id="ARBA00023136"/>
    </source>
</evidence>
<reference evidence="9 10" key="1">
    <citation type="journal article" date="2017" name="BMC Genomics">
        <title>Genomic analysis of methanogenic archaea reveals a shift towards energy conservation.</title>
        <authorList>
            <person name="Gilmore S.P."/>
            <person name="Henske J.K."/>
            <person name="Sexton J.A."/>
            <person name="Solomon K.V."/>
            <person name="Seppala S."/>
            <person name="Yoo J.I."/>
            <person name="Huyett L.M."/>
            <person name="Pressman A."/>
            <person name="Cogan J.Z."/>
            <person name="Kivenson V."/>
            <person name="Peng X."/>
            <person name="Tan Y."/>
            <person name="Valentine D.L."/>
            <person name="O'Malley M.A."/>
        </authorList>
    </citation>
    <scope>NUCLEOTIDE SEQUENCE [LARGE SCALE GENOMIC DNA]</scope>
    <source>
        <strain evidence="9 10">M.o.H.</strain>
    </source>
</reference>
<dbReference type="InterPro" id="IPR022929">
    <property type="entry name" value="Put_MntP"/>
</dbReference>
<evidence type="ECO:0000313" key="9">
    <source>
        <dbReference type="EMBL" id="PAV03557.1"/>
    </source>
</evidence>
<comment type="caution">
    <text evidence="9">The sequence shown here is derived from an EMBL/GenBank/DDBJ whole genome shotgun (WGS) entry which is preliminary data.</text>
</comment>
<protein>
    <recommendedName>
        <fullName evidence="8">Putative manganese efflux pump MntP</fullName>
    </recommendedName>
</protein>
<dbReference type="OrthoDB" id="53356at2157"/>
<evidence type="ECO:0000256" key="5">
    <source>
        <dbReference type="ARBA" id="ARBA00023065"/>
    </source>
</evidence>
<dbReference type="PANTHER" id="PTHR35529">
    <property type="entry name" value="MANGANESE EFFLUX PUMP MNTP-RELATED"/>
    <property type="match status" value="1"/>
</dbReference>
<evidence type="ECO:0000256" key="8">
    <source>
        <dbReference type="HAMAP-Rule" id="MF_01521"/>
    </source>
</evidence>
<dbReference type="InterPro" id="IPR003810">
    <property type="entry name" value="Mntp/YtaF"/>
</dbReference>
<keyword evidence="1 8" id="KW-0813">Transport</keyword>
<keyword evidence="5 8" id="KW-0406">Ion transport</keyword>
<dbReference type="Proteomes" id="UP000217784">
    <property type="component" value="Unassembled WGS sequence"/>
</dbReference>
<dbReference type="EMBL" id="LMVM01000038">
    <property type="protein sequence ID" value="PAV03557.1"/>
    <property type="molecule type" value="Genomic_DNA"/>
</dbReference>
<dbReference type="GO" id="GO:0005886">
    <property type="term" value="C:plasma membrane"/>
    <property type="evidence" value="ECO:0007669"/>
    <property type="project" value="UniProtKB-SubCell"/>
</dbReference>
<gene>
    <name evidence="8" type="primary">mntP</name>
    <name evidence="9" type="ORF">ASJ80_00970</name>
</gene>
<proteinExistence type="inferred from homology"/>
<feature type="transmembrane region" description="Helical" evidence="8">
    <location>
        <begin position="132"/>
        <end position="150"/>
    </location>
</feature>
<evidence type="ECO:0000256" key="3">
    <source>
        <dbReference type="ARBA" id="ARBA00022692"/>
    </source>
</evidence>
<evidence type="ECO:0000256" key="1">
    <source>
        <dbReference type="ARBA" id="ARBA00022448"/>
    </source>
</evidence>
<keyword evidence="10" id="KW-1185">Reference proteome</keyword>
<dbReference type="GO" id="GO:0005384">
    <property type="term" value="F:manganese ion transmembrane transporter activity"/>
    <property type="evidence" value="ECO:0007669"/>
    <property type="project" value="UniProtKB-UniRule"/>
</dbReference>
<accession>A0A2A2H2G3</accession>
<name>A0A2A2H2G3_METBR</name>
<keyword evidence="6 8" id="KW-0472">Membrane</keyword>
<organism evidence="9 10">
    <name type="scientific">Methanobacterium bryantii</name>
    <dbReference type="NCBI Taxonomy" id="2161"/>
    <lineage>
        <taxon>Archaea</taxon>
        <taxon>Methanobacteriati</taxon>
        <taxon>Methanobacteriota</taxon>
        <taxon>Methanomada group</taxon>
        <taxon>Methanobacteria</taxon>
        <taxon>Methanobacteriales</taxon>
        <taxon>Methanobacteriaceae</taxon>
        <taxon>Methanobacterium</taxon>
    </lineage>
</organism>
<evidence type="ECO:0000256" key="7">
    <source>
        <dbReference type="ARBA" id="ARBA00023211"/>
    </source>
</evidence>
<evidence type="ECO:0000256" key="2">
    <source>
        <dbReference type="ARBA" id="ARBA00022475"/>
    </source>
</evidence>
<keyword evidence="3 8" id="KW-0812">Transmembrane</keyword>
<keyword evidence="7 8" id="KW-0464">Manganese</keyword>
<comment type="subcellular location">
    <subcellularLocation>
        <location evidence="8">Cell membrane</location>
        <topology evidence="8">Multi-pass membrane protein</topology>
    </subcellularLocation>
</comment>
<keyword evidence="4 8" id="KW-1133">Transmembrane helix</keyword>
<dbReference type="HAMAP" id="MF_01521">
    <property type="entry name" value="MntP_pump"/>
    <property type="match status" value="1"/>
</dbReference>
<feature type="transmembrane region" description="Helical" evidence="8">
    <location>
        <begin position="62"/>
        <end position="84"/>
    </location>
</feature>
<dbReference type="PANTHER" id="PTHR35529:SF1">
    <property type="entry name" value="MANGANESE EFFLUX PUMP MNTP-RELATED"/>
    <property type="match status" value="1"/>
</dbReference>
<evidence type="ECO:0000256" key="4">
    <source>
        <dbReference type="ARBA" id="ARBA00022989"/>
    </source>
</evidence>
<evidence type="ECO:0000313" key="10">
    <source>
        <dbReference type="Proteomes" id="UP000217784"/>
    </source>
</evidence>
<feature type="transmembrane region" description="Helical" evidence="8">
    <location>
        <begin position="104"/>
        <end position="125"/>
    </location>
</feature>
<sequence>MDIISIFLIAVGLAMDAFSVSITKGLVMKSNLKHALIIALFFGVFQALMPVAGWISGIQLEVFVSAAAPWIAFILLFIIGIKMIYEGIFDDGKDKDDSFSLKEIFVLAIATSIDAFLVGVTFAFLKTPIAEPIVIIGAVTFFLSFIGFYIGKGIGHLFEHKIEIFGGLILIGIGLKILLGF</sequence>
<comment type="function">
    <text evidence="8">Probably functions as a manganese efflux pump.</text>
</comment>
<feature type="transmembrane region" description="Helical" evidence="8">
    <location>
        <begin position="35"/>
        <end position="55"/>
    </location>
</feature>
<dbReference type="Pfam" id="PF02659">
    <property type="entry name" value="Mntp"/>
    <property type="match status" value="1"/>
</dbReference>
<dbReference type="AlphaFoldDB" id="A0A2A2H2G3"/>
<feature type="transmembrane region" description="Helical" evidence="8">
    <location>
        <begin position="162"/>
        <end position="179"/>
    </location>
</feature>
<keyword evidence="2 8" id="KW-1003">Cell membrane</keyword>
<comment type="similarity">
    <text evidence="8">Belongs to the MntP (TC 9.B.29) family.</text>
</comment>